<gene>
    <name evidence="2" type="ORF">H4W29_003766</name>
</gene>
<reference evidence="2 3" key="1">
    <citation type="submission" date="2020-10" db="EMBL/GenBank/DDBJ databases">
        <title>Sequencing the genomes of 1000 actinobacteria strains.</title>
        <authorList>
            <person name="Klenk H.-P."/>
        </authorList>
    </citation>
    <scope>NUCLEOTIDE SEQUENCE [LARGE SCALE GENOMIC DNA]</scope>
    <source>
        <strain evidence="2 3">DSM 7307</strain>
    </source>
</reference>
<dbReference type="RefSeq" id="WP_192730272.1">
    <property type="nucleotide sequence ID" value="NZ_BAAAVL010000018.1"/>
</dbReference>
<evidence type="ECO:0000313" key="2">
    <source>
        <dbReference type="EMBL" id="MBE1506585.1"/>
    </source>
</evidence>
<organism evidence="2 3">
    <name type="scientific">Rhizobium viscosum</name>
    <name type="common">Arthrobacter viscosus</name>
    <dbReference type="NCBI Taxonomy" id="1673"/>
    <lineage>
        <taxon>Bacteria</taxon>
        <taxon>Pseudomonadati</taxon>
        <taxon>Pseudomonadota</taxon>
        <taxon>Alphaproteobacteria</taxon>
        <taxon>Hyphomicrobiales</taxon>
        <taxon>Rhizobiaceae</taxon>
        <taxon>Rhizobium/Agrobacterium group</taxon>
        <taxon>Rhizobium</taxon>
    </lineage>
</organism>
<keyword evidence="1" id="KW-0732">Signal</keyword>
<protein>
    <submittedName>
        <fullName evidence="2">Uncharacterized protein</fullName>
    </submittedName>
</protein>
<comment type="caution">
    <text evidence="2">The sequence shown here is derived from an EMBL/GenBank/DDBJ whole genome shotgun (WGS) entry which is preliminary data.</text>
</comment>
<accession>A0ABR9ITR6</accession>
<evidence type="ECO:0000313" key="3">
    <source>
        <dbReference type="Proteomes" id="UP000620262"/>
    </source>
</evidence>
<feature type="signal peptide" evidence="1">
    <location>
        <begin position="1"/>
        <end position="20"/>
    </location>
</feature>
<feature type="chain" id="PRO_5047288671" evidence="1">
    <location>
        <begin position="21"/>
        <end position="161"/>
    </location>
</feature>
<keyword evidence="3" id="KW-1185">Reference proteome</keyword>
<dbReference type="Proteomes" id="UP000620262">
    <property type="component" value="Unassembled WGS sequence"/>
</dbReference>
<proteinExistence type="predicted"/>
<evidence type="ECO:0000256" key="1">
    <source>
        <dbReference type="SAM" id="SignalP"/>
    </source>
</evidence>
<dbReference type="EMBL" id="JADBEC010000001">
    <property type="protein sequence ID" value="MBE1506585.1"/>
    <property type="molecule type" value="Genomic_DNA"/>
</dbReference>
<sequence length="161" mass="16982">MAAPALAVVASLWCASPLQAQDPAGGLAWSKDPASHCEFVSPVSLTAGPTYWTGACPDNKASGPGMLRRRDGDRAGPAFYGDMQAGMPVIGVIDDEGYRVGKFKDGDIGEDAELDPQVRLDAFRAAAKAAREVAGLYAKQGNAASSRHYETVARQLDEQIE</sequence>
<name>A0ABR9ITR6_RHIVS</name>